<dbReference type="AlphaFoldDB" id="A0A6J7HBS6"/>
<keyword evidence="2" id="KW-1133">Transmembrane helix</keyword>
<organism evidence="4">
    <name type="scientific">freshwater metagenome</name>
    <dbReference type="NCBI Taxonomy" id="449393"/>
    <lineage>
        <taxon>unclassified sequences</taxon>
        <taxon>metagenomes</taxon>
        <taxon>ecological metagenomes</taxon>
    </lineage>
</organism>
<evidence type="ECO:0000259" key="3">
    <source>
        <dbReference type="PROSITE" id="PS50943"/>
    </source>
</evidence>
<evidence type="ECO:0000313" key="4">
    <source>
        <dbReference type="EMBL" id="CAB4913770.1"/>
    </source>
</evidence>
<feature type="region of interest" description="Disordered" evidence="1">
    <location>
        <begin position="144"/>
        <end position="175"/>
    </location>
</feature>
<dbReference type="Pfam" id="PF13464">
    <property type="entry name" value="RodZ_C"/>
    <property type="match status" value="1"/>
</dbReference>
<dbReference type="PROSITE" id="PS50943">
    <property type="entry name" value="HTH_CROC1"/>
    <property type="match status" value="1"/>
</dbReference>
<evidence type="ECO:0000256" key="1">
    <source>
        <dbReference type="SAM" id="MobiDB-lite"/>
    </source>
</evidence>
<proteinExistence type="predicted"/>
<dbReference type="Gene3D" id="1.10.260.40">
    <property type="entry name" value="lambda repressor-like DNA-binding domains"/>
    <property type="match status" value="1"/>
</dbReference>
<dbReference type="GO" id="GO:0003677">
    <property type="term" value="F:DNA binding"/>
    <property type="evidence" value="ECO:0007669"/>
    <property type="project" value="InterPro"/>
</dbReference>
<dbReference type="EMBL" id="CAFBMR010000034">
    <property type="protein sequence ID" value="CAB4913770.1"/>
    <property type="molecule type" value="Genomic_DNA"/>
</dbReference>
<dbReference type="InterPro" id="IPR010982">
    <property type="entry name" value="Lambda_DNA-bd_dom_sf"/>
</dbReference>
<dbReference type="InterPro" id="IPR025194">
    <property type="entry name" value="RodZ-like_C"/>
</dbReference>
<dbReference type="PANTHER" id="PTHR34475:SF1">
    <property type="entry name" value="CYTOSKELETON PROTEIN RODZ"/>
    <property type="match status" value="1"/>
</dbReference>
<name>A0A6J7HBS6_9ZZZZ</name>
<accession>A0A6J7HBS6</accession>
<dbReference type="Pfam" id="PF13413">
    <property type="entry name" value="HTH_25"/>
    <property type="match status" value="1"/>
</dbReference>
<feature type="domain" description="HTH cro/C1-type" evidence="3">
    <location>
        <begin position="7"/>
        <end position="67"/>
    </location>
</feature>
<dbReference type="SMART" id="SM00530">
    <property type="entry name" value="HTH_XRE"/>
    <property type="match status" value="1"/>
</dbReference>
<dbReference type="CDD" id="cd00093">
    <property type="entry name" value="HTH_XRE"/>
    <property type="match status" value="1"/>
</dbReference>
<dbReference type="InterPro" id="IPR001387">
    <property type="entry name" value="Cro/C1-type_HTH"/>
</dbReference>
<gene>
    <name evidence="4" type="ORF">UFOPK3610_00985</name>
</gene>
<dbReference type="SUPFAM" id="SSF47413">
    <property type="entry name" value="lambda repressor-like DNA-binding domains"/>
    <property type="match status" value="1"/>
</dbReference>
<keyword evidence="2" id="KW-0472">Membrane</keyword>
<feature type="transmembrane region" description="Helical" evidence="2">
    <location>
        <begin position="117"/>
        <end position="138"/>
    </location>
</feature>
<evidence type="ECO:0000256" key="2">
    <source>
        <dbReference type="SAM" id="Phobius"/>
    </source>
</evidence>
<keyword evidence="2" id="KW-0812">Transmembrane</keyword>
<reference evidence="4" key="1">
    <citation type="submission" date="2020-05" db="EMBL/GenBank/DDBJ databases">
        <authorList>
            <person name="Chiriac C."/>
            <person name="Salcher M."/>
            <person name="Ghai R."/>
            <person name="Kavagutti S V."/>
        </authorList>
    </citation>
    <scope>NUCLEOTIDE SEQUENCE</scope>
</reference>
<dbReference type="InterPro" id="IPR050400">
    <property type="entry name" value="Bact_Cytoskel_RodZ"/>
</dbReference>
<protein>
    <submittedName>
        <fullName evidence="4">Unannotated protein</fullName>
    </submittedName>
</protein>
<sequence length="269" mass="28011">MSVGSQLRRAREAAGLSLAELADRTKIRVSVLEAMERDDFSAAGGEIYVRMQLRSVATALGVPADRFNQPADPSTQPIPIVGSGPIRERDDYDGARWSLATLGGIDRLLRRRRGANWTAAMLVALVAAIAVVVAIVLLGKDRGSASAEDFPPTPPNSAAAVTTTPPPTQTAGRTDDTAAVSGGVTVIMEGIGDRSWVSVTAENGDSLFDGLVLLGQKKTFRDPKLVRVAIGDAGAISLNVNGSALGPAGEAGEVRSLEFAPGEPTVTLR</sequence>
<dbReference type="PANTHER" id="PTHR34475">
    <property type="match status" value="1"/>
</dbReference>